<keyword evidence="2" id="KW-0472">Membrane</keyword>
<comment type="similarity">
    <text evidence="1">Belongs to the peptidase A24 family.</text>
</comment>
<keyword evidence="2" id="KW-0812">Transmembrane</keyword>
<evidence type="ECO:0000313" key="4">
    <source>
        <dbReference type="EMBL" id="NMR19233.1"/>
    </source>
</evidence>
<dbReference type="RefSeq" id="WP_169323373.1">
    <property type="nucleotide sequence ID" value="NZ_JABCJJ010000003.1"/>
</dbReference>
<gene>
    <name evidence="4" type="ORF">HIR71_03205</name>
</gene>
<feature type="domain" description="Prepilin type IV endopeptidase peptidase" evidence="3">
    <location>
        <begin position="15"/>
        <end position="119"/>
    </location>
</feature>
<proteinExistence type="inferred from homology"/>
<dbReference type="Pfam" id="PF01478">
    <property type="entry name" value="Peptidase_A24"/>
    <property type="match status" value="1"/>
</dbReference>
<feature type="transmembrane region" description="Helical" evidence="2">
    <location>
        <begin position="139"/>
        <end position="157"/>
    </location>
</feature>
<dbReference type="InterPro" id="IPR050882">
    <property type="entry name" value="Prepilin_peptidase/N-MTase"/>
</dbReference>
<dbReference type="AlphaFoldDB" id="A0A7Y0QGM0"/>
<keyword evidence="5" id="KW-1185">Reference proteome</keyword>
<evidence type="ECO:0000256" key="1">
    <source>
        <dbReference type="ARBA" id="ARBA00005801"/>
    </source>
</evidence>
<evidence type="ECO:0000259" key="3">
    <source>
        <dbReference type="Pfam" id="PF01478"/>
    </source>
</evidence>
<dbReference type="GO" id="GO:0006465">
    <property type="term" value="P:signal peptide processing"/>
    <property type="evidence" value="ECO:0007669"/>
    <property type="project" value="TreeGrafter"/>
</dbReference>
<dbReference type="GO" id="GO:0005886">
    <property type="term" value="C:plasma membrane"/>
    <property type="evidence" value="ECO:0007669"/>
    <property type="project" value="TreeGrafter"/>
</dbReference>
<feature type="transmembrane region" description="Helical" evidence="2">
    <location>
        <begin position="60"/>
        <end position="83"/>
    </location>
</feature>
<dbReference type="InterPro" id="IPR000045">
    <property type="entry name" value="Prepilin_IV_endopep_pep"/>
</dbReference>
<name>A0A7Y0QGM0_CELFI</name>
<sequence>MWASDGFALAAVVAFVVGGVVLGVVDVRTRKLPDRLLLATALGVLASLVASAWHAGDPSALVRAGVGALVMFVVFLGIALAVPGELGFGDVKLAGVVGLMTGWFGWLTLLAAAVLTFVLAGAVAIGLLMIRRAGRRSTLPLGPFMILGALAALGVAAL</sequence>
<dbReference type="GO" id="GO:0004190">
    <property type="term" value="F:aspartic-type endopeptidase activity"/>
    <property type="evidence" value="ECO:0007669"/>
    <property type="project" value="InterPro"/>
</dbReference>
<protein>
    <submittedName>
        <fullName evidence="4">Prepilin peptidase</fullName>
    </submittedName>
</protein>
<feature type="transmembrane region" description="Helical" evidence="2">
    <location>
        <begin position="7"/>
        <end position="24"/>
    </location>
</feature>
<feature type="transmembrane region" description="Helical" evidence="2">
    <location>
        <begin position="103"/>
        <end position="127"/>
    </location>
</feature>
<dbReference type="Proteomes" id="UP000562124">
    <property type="component" value="Unassembled WGS sequence"/>
</dbReference>
<dbReference type="EMBL" id="JABCJJ010000003">
    <property type="protein sequence ID" value="NMR19233.1"/>
    <property type="molecule type" value="Genomic_DNA"/>
</dbReference>
<comment type="caution">
    <text evidence="4">The sequence shown here is derived from an EMBL/GenBank/DDBJ whole genome shotgun (WGS) entry which is preliminary data.</text>
</comment>
<reference evidence="4 5" key="1">
    <citation type="submission" date="2020-04" db="EMBL/GenBank/DDBJ databases">
        <title>Sequencing and Assembly of C. fimi.</title>
        <authorList>
            <person name="Ramsey A.R."/>
        </authorList>
    </citation>
    <scope>NUCLEOTIDE SEQUENCE [LARGE SCALE GENOMIC DNA]</scope>
    <source>
        <strain evidence="4 5">SB</strain>
    </source>
</reference>
<evidence type="ECO:0000256" key="2">
    <source>
        <dbReference type="SAM" id="Phobius"/>
    </source>
</evidence>
<evidence type="ECO:0000313" key="5">
    <source>
        <dbReference type="Proteomes" id="UP000562124"/>
    </source>
</evidence>
<dbReference type="Gene3D" id="1.20.120.1220">
    <property type="match status" value="1"/>
</dbReference>
<dbReference type="PANTHER" id="PTHR30487:SF0">
    <property type="entry name" value="PREPILIN LEADER PEPTIDASE_N-METHYLTRANSFERASE-RELATED"/>
    <property type="match status" value="1"/>
</dbReference>
<dbReference type="PANTHER" id="PTHR30487">
    <property type="entry name" value="TYPE 4 PREPILIN-LIKE PROTEINS LEADER PEPTIDE-PROCESSING ENZYME"/>
    <property type="match status" value="1"/>
</dbReference>
<accession>A0A7Y0QGM0</accession>
<feature type="transmembrane region" description="Helical" evidence="2">
    <location>
        <begin position="36"/>
        <end position="53"/>
    </location>
</feature>
<keyword evidence="2" id="KW-1133">Transmembrane helix</keyword>
<organism evidence="4 5">
    <name type="scientific">Cellulomonas fimi</name>
    <dbReference type="NCBI Taxonomy" id="1708"/>
    <lineage>
        <taxon>Bacteria</taxon>
        <taxon>Bacillati</taxon>
        <taxon>Actinomycetota</taxon>
        <taxon>Actinomycetes</taxon>
        <taxon>Micrococcales</taxon>
        <taxon>Cellulomonadaceae</taxon>
        <taxon>Cellulomonas</taxon>
    </lineage>
</organism>